<keyword evidence="3 6" id="KW-0547">Nucleotide-binding</keyword>
<dbReference type="InterPro" id="IPR023192">
    <property type="entry name" value="TGS-like_dom_sf"/>
</dbReference>
<dbReference type="PANTHER" id="PTHR23305:SF18">
    <property type="entry name" value="OBG-TYPE G DOMAIN-CONTAINING PROTEIN"/>
    <property type="match status" value="1"/>
</dbReference>
<keyword evidence="2" id="KW-0479">Metal-binding</keyword>
<protein>
    <recommendedName>
        <fullName evidence="6">Ribosome-binding ATPase YchF</fullName>
    </recommendedName>
</protein>
<dbReference type="PROSITE" id="PS51880">
    <property type="entry name" value="TGS"/>
    <property type="match status" value="1"/>
</dbReference>
<dbReference type="Gene3D" id="3.40.50.300">
    <property type="entry name" value="P-loop containing nucleotide triphosphate hydrolases"/>
    <property type="match status" value="1"/>
</dbReference>
<dbReference type="Gene3D" id="3.10.20.30">
    <property type="match status" value="1"/>
</dbReference>
<dbReference type="OrthoDB" id="9810373at2"/>
<dbReference type="EMBL" id="CR522870">
    <property type="protein sequence ID" value="CAG35511.1"/>
    <property type="molecule type" value="Genomic_DNA"/>
</dbReference>
<dbReference type="NCBIfam" id="TIGR00092">
    <property type="entry name" value="redox-regulated ATPase YchF"/>
    <property type="match status" value="1"/>
</dbReference>
<evidence type="ECO:0000313" key="10">
    <source>
        <dbReference type="Proteomes" id="UP000000602"/>
    </source>
</evidence>
<evidence type="ECO:0000256" key="2">
    <source>
        <dbReference type="ARBA" id="ARBA00022723"/>
    </source>
</evidence>
<dbReference type="InterPro" id="IPR031167">
    <property type="entry name" value="G_OBG"/>
</dbReference>
<gene>
    <name evidence="6" type="primary">ychF</name>
    <name evidence="9" type="ordered locus">DP0782</name>
</gene>
<dbReference type="GO" id="GO:0005737">
    <property type="term" value="C:cytoplasm"/>
    <property type="evidence" value="ECO:0007669"/>
    <property type="project" value="TreeGrafter"/>
</dbReference>
<dbReference type="InterPro" id="IPR013029">
    <property type="entry name" value="YchF_C"/>
</dbReference>
<dbReference type="AlphaFoldDB" id="Q6AQ62"/>
<dbReference type="InterPro" id="IPR027417">
    <property type="entry name" value="P-loop_NTPase"/>
</dbReference>
<dbReference type="GO" id="GO:0005525">
    <property type="term" value="F:GTP binding"/>
    <property type="evidence" value="ECO:0007669"/>
    <property type="project" value="InterPro"/>
</dbReference>
<reference evidence="10" key="1">
    <citation type="journal article" date="2004" name="Environ. Microbiol.">
        <title>The genome of Desulfotalea psychrophila, a sulfate-reducing bacterium from permanently cold Arctic sediments.</title>
        <authorList>
            <person name="Rabus R."/>
            <person name="Ruepp A."/>
            <person name="Frickey T."/>
            <person name="Rattei T."/>
            <person name="Fartmann B."/>
            <person name="Stark M."/>
            <person name="Bauer M."/>
            <person name="Zibat A."/>
            <person name="Lombardot T."/>
            <person name="Becker I."/>
            <person name="Amann J."/>
            <person name="Gellner K."/>
            <person name="Teeling H."/>
            <person name="Leuschner W.D."/>
            <person name="Gloeckner F.-O."/>
            <person name="Lupas A.N."/>
            <person name="Amann R."/>
            <person name="Klenk H.-P."/>
        </authorList>
    </citation>
    <scope>NUCLEOTIDE SEQUENCE [LARGE SCALE GENOMIC DNA]</scope>
    <source>
        <strain evidence="10">DSM 12343 / LSv54</strain>
    </source>
</reference>
<proteinExistence type="inferred from homology"/>
<feature type="domain" description="OBG-type G" evidence="7">
    <location>
        <begin position="3"/>
        <end position="258"/>
    </location>
</feature>
<dbReference type="HAMAP" id="MF_00944">
    <property type="entry name" value="YchF_OLA1_ATPase"/>
    <property type="match status" value="1"/>
</dbReference>
<dbReference type="GO" id="GO:0046872">
    <property type="term" value="F:metal ion binding"/>
    <property type="evidence" value="ECO:0007669"/>
    <property type="project" value="UniProtKB-KW"/>
</dbReference>
<evidence type="ECO:0000256" key="6">
    <source>
        <dbReference type="HAMAP-Rule" id="MF_00944"/>
    </source>
</evidence>
<keyword evidence="5" id="KW-0460">Magnesium</keyword>
<evidence type="ECO:0000256" key="4">
    <source>
        <dbReference type="ARBA" id="ARBA00022840"/>
    </source>
</evidence>
<dbReference type="Proteomes" id="UP000000602">
    <property type="component" value="Chromosome"/>
</dbReference>
<dbReference type="CDD" id="cd01900">
    <property type="entry name" value="YchF"/>
    <property type="match status" value="1"/>
</dbReference>
<dbReference type="FunFam" id="1.10.150.300:FF:000001">
    <property type="entry name" value="Ribosome-binding ATPase YchF"/>
    <property type="match status" value="1"/>
</dbReference>
<evidence type="ECO:0000256" key="1">
    <source>
        <dbReference type="ARBA" id="ARBA00001946"/>
    </source>
</evidence>
<dbReference type="STRING" id="177439.DP0782"/>
<dbReference type="SUPFAM" id="SSF52540">
    <property type="entry name" value="P-loop containing nucleoside triphosphate hydrolases"/>
    <property type="match status" value="1"/>
</dbReference>
<feature type="binding site" evidence="6">
    <location>
        <begin position="12"/>
        <end position="17"/>
    </location>
    <ligand>
        <name>ATP</name>
        <dbReference type="ChEBI" id="CHEBI:30616"/>
    </ligand>
</feature>
<dbReference type="RefSeq" id="WP_011188027.1">
    <property type="nucleotide sequence ID" value="NC_006138.1"/>
</dbReference>
<dbReference type="InterPro" id="IPR004396">
    <property type="entry name" value="ATPase_YchF/OLA1"/>
</dbReference>
<name>Q6AQ62_DESPS</name>
<dbReference type="SUPFAM" id="SSF81271">
    <property type="entry name" value="TGS-like"/>
    <property type="match status" value="1"/>
</dbReference>
<accession>Q6AQ62</accession>
<dbReference type="InterPro" id="IPR004095">
    <property type="entry name" value="TGS"/>
</dbReference>
<dbReference type="InterPro" id="IPR012676">
    <property type="entry name" value="TGS-like"/>
</dbReference>
<dbReference type="HOGENOM" id="CLU_018395_0_1_7"/>
<evidence type="ECO:0000256" key="5">
    <source>
        <dbReference type="ARBA" id="ARBA00022842"/>
    </source>
</evidence>
<feature type="domain" description="TGS" evidence="8">
    <location>
        <begin position="280"/>
        <end position="363"/>
    </location>
</feature>
<comment type="similarity">
    <text evidence="6">Belongs to the TRAFAC class OBG-HflX-like GTPase superfamily. OBG GTPase family. YchF/OLA1 subfamily.</text>
</comment>
<dbReference type="Pfam" id="PF01926">
    <property type="entry name" value="MMR_HSR1"/>
    <property type="match status" value="1"/>
</dbReference>
<dbReference type="KEGG" id="dps:DP0782"/>
<dbReference type="InterPro" id="IPR041706">
    <property type="entry name" value="YchF_N"/>
</dbReference>
<dbReference type="Pfam" id="PF06071">
    <property type="entry name" value="YchF-GTPase_C"/>
    <property type="match status" value="1"/>
</dbReference>
<evidence type="ECO:0000256" key="3">
    <source>
        <dbReference type="ARBA" id="ARBA00022741"/>
    </source>
</evidence>
<dbReference type="CDD" id="cd04867">
    <property type="entry name" value="TGS_YchF_OLA1"/>
    <property type="match status" value="1"/>
</dbReference>
<evidence type="ECO:0000259" key="7">
    <source>
        <dbReference type="PROSITE" id="PS51710"/>
    </source>
</evidence>
<dbReference type="GO" id="GO:0005524">
    <property type="term" value="F:ATP binding"/>
    <property type="evidence" value="ECO:0007669"/>
    <property type="project" value="UniProtKB-UniRule"/>
</dbReference>
<evidence type="ECO:0000313" key="9">
    <source>
        <dbReference type="EMBL" id="CAG35511.1"/>
    </source>
</evidence>
<keyword evidence="4 6" id="KW-0067">ATP-binding</keyword>
<dbReference type="PANTHER" id="PTHR23305">
    <property type="entry name" value="OBG GTPASE FAMILY"/>
    <property type="match status" value="1"/>
</dbReference>
<dbReference type="FunFam" id="3.10.20.30:FF:000001">
    <property type="entry name" value="Ribosome-binding ATPase YchF"/>
    <property type="match status" value="1"/>
</dbReference>
<comment type="function">
    <text evidence="6">ATPase that binds to both the 70S ribosome and the 50S ribosomal subunit in a nucleotide-independent manner.</text>
</comment>
<dbReference type="GO" id="GO:0016887">
    <property type="term" value="F:ATP hydrolysis activity"/>
    <property type="evidence" value="ECO:0007669"/>
    <property type="project" value="UniProtKB-UniRule"/>
</dbReference>
<dbReference type="Gene3D" id="1.10.150.300">
    <property type="entry name" value="TGS-like domain"/>
    <property type="match status" value="1"/>
</dbReference>
<organism evidence="9 10">
    <name type="scientific">Desulfotalea psychrophila (strain LSv54 / DSM 12343)</name>
    <dbReference type="NCBI Taxonomy" id="177439"/>
    <lineage>
        <taxon>Bacteria</taxon>
        <taxon>Pseudomonadati</taxon>
        <taxon>Thermodesulfobacteriota</taxon>
        <taxon>Desulfobulbia</taxon>
        <taxon>Desulfobulbales</taxon>
        <taxon>Desulfocapsaceae</taxon>
        <taxon>Desulfotalea</taxon>
    </lineage>
</organism>
<dbReference type="PROSITE" id="PS51710">
    <property type="entry name" value="G_OBG"/>
    <property type="match status" value="1"/>
</dbReference>
<dbReference type="InterPro" id="IPR006073">
    <property type="entry name" value="GTP-bd"/>
</dbReference>
<keyword evidence="10" id="KW-1185">Reference proteome</keyword>
<evidence type="ECO:0000259" key="8">
    <source>
        <dbReference type="PROSITE" id="PS51880"/>
    </source>
</evidence>
<dbReference type="InterPro" id="IPR012675">
    <property type="entry name" value="Beta-grasp_dom_sf"/>
</dbReference>
<dbReference type="GO" id="GO:0043023">
    <property type="term" value="F:ribosomal large subunit binding"/>
    <property type="evidence" value="ECO:0007669"/>
    <property type="project" value="UniProtKB-UniRule"/>
</dbReference>
<dbReference type="eggNOG" id="COG0012">
    <property type="taxonomic scope" value="Bacteria"/>
</dbReference>
<sequence length="365" mass="39958">MGFRCGIVGLPNVGKSTIFNALTAAGIDAENYPFCTIEPNVGIVPVLDSRLDVLSEIAKTKKTIHTQMEFVDIAGLVKGASQGEGLGNKFLGHIRQVEAIVHVVRCFEDDNIVHVDGSVDPVRDREVITMELVLSDLDTVEKRLKRTQSQAKSGDKAFKAQAVCLERLYDILDGGKVARVYEAQSELEEKLLAEMCLLTTKPVLYVANVSEDDVLEGNEHVRALQAAVAEEDASVVMIAGSIEQELSQLDAEEQAEFLNDMGMETSGLSRLVKAGYELLGLQTYFTVGVKETRAWTIPVGAKAPEAAGKIHTDFEHGFIRAEVIGYDDFVKCQGEAKAKEQGLMRVEGKEYVVADGDCMHFRFNV</sequence>
<dbReference type="PIRSF" id="PIRSF006641">
    <property type="entry name" value="CHP00092"/>
    <property type="match status" value="1"/>
</dbReference>
<comment type="cofactor">
    <cofactor evidence="1">
        <name>Mg(2+)</name>
        <dbReference type="ChEBI" id="CHEBI:18420"/>
    </cofactor>
</comment>
<dbReference type="PRINTS" id="PR00326">
    <property type="entry name" value="GTP1OBG"/>
</dbReference>